<evidence type="ECO:0000313" key="2">
    <source>
        <dbReference type="EMBL" id="GAA0597479.1"/>
    </source>
</evidence>
<feature type="transmembrane region" description="Helical" evidence="1">
    <location>
        <begin position="45"/>
        <end position="62"/>
    </location>
</feature>
<feature type="transmembrane region" description="Helical" evidence="1">
    <location>
        <begin position="68"/>
        <end position="88"/>
    </location>
</feature>
<keyword evidence="1" id="KW-0472">Membrane</keyword>
<comment type="caution">
    <text evidence="2">The sequence shown here is derived from an EMBL/GenBank/DDBJ whole genome shotgun (WGS) entry which is preliminary data.</text>
</comment>
<proteinExistence type="predicted"/>
<dbReference type="EMBL" id="BAAADE010000001">
    <property type="protein sequence ID" value="GAA0597479.1"/>
    <property type="molecule type" value="Genomic_DNA"/>
</dbReference>
<name>A0ABN1FTE6_9HYPH</name>
<keyword evidence="1" id="KW-0812">Transmembrane</keyword>
<gene>
    <name evidence="2" type="ORF">GCM10008943_10700</name>
</gene>
<dbReference type="InterPro" id="IPR024399">
    <property type="entry name" value="DUF2628"/>
</dbReference>
<evidence type="ECO:0008006" key="4">
    <source>
        <dbReference type="Google" id="ProtNLM"/>
    </source>
</evidence>
<dbReference type="RefSeq" id="WP_343802382.1">
    <property type="nucleotide sequence ID" value="NZ_BAAADE010000001.1"/>
</dbReference>
<dbReference type="Proteomes" id="UP001424441">
    <property type="component" value="Unassembled WGS sequence"/>
</dbReference>
<reference evidence="2 3" key="1">
    <citation type="journal article" date="2019" name="Int. J. Syst. Evol. Microbiol.">
        <title>The Global Catalogue of Microorganisms (GCM) 10K type strain sequencing project: providing services to taxonomists for standard genome sequencing and annotation.</title>
        <authorList>
            <consortium name="The Broad Institute Genomics Platform"/>
            <consortium name="The Broad Institute Genome Sequencing Center for Infectious Disease"/>
            <person name="Wu L."/>
            <person name="Ma J."/>
        </authorList>
    </citation>
    <scope>NUCLEOTIDE SEQUENCE [LARGE SCALE GENOMIC DNA]</scope>
    <source>
        <strain evidence="2 3">JCM 15115</strain>
    </source>
</reference>
<protein>
    <recommendedName>
        <fullName evidence="4">DUF2628 domain-containing protein</fullName>
    </recommendedName>
</protein>
<keyword evidence="3" id="KW-1185">Reference proteome</keyword>
<organism evidence="2 3">
    <name type="scientific">Paenochrobactrum glaciei</name>
    <dbReference type="NCBI Taxonomy" id="486407"/>
    <lineage>
        <taxon>Bacteria</taxon>
        <taxon>Pseudomonadati</taxon>
        <taxon>Pseudomonadota</taxon>
        <taxon>Alphaproteobacteria</taxon>
        <taxon>Hyphomicrobiales</taxon>
        <taxon>Brucellaceae</taxon>
        <taxon>Paenochrobactrum</taxon>
    </lineage>
</organism>
<dbReference type="Pfam" id="PF10947">
    <property type="entry name" value="DUF2628"/>
    <property type="match status" value="1"/>
</dbReference>
<feature type="transmembrane region" description="Helical" evidence="1">
    <location>
        <begin position="22"/>
        <end position="40"/>
    </location>
</feature>
<sequence>MASFVVLEPEGLNEKVQADRTVIVRDGFAFFALIVPFFWLLSKRLWLEAFVVLAATIAIGSAANTSQFAPAVPFLIFLVSVLVALEGNNWQIAKLRRRGFVEKAVIDANDLGEAEIRYFVDHADLRPQPQSAASVTETTSQQRQLKSPLQFPHIGSQIGLVSHRGDNS</sequence>
<evidence type="ECO:0000313" key="3">
    <source>
        <dbReference type="Proteomes" id="UP001424441"/>
    </source>
</evidence>
<keyword evidence="1" id="KW-1133">Transmembrane helix</keyword>
<evidence type="ECO:0000256" key="1">
    <source>
        <dbReference type="SAM" id="Phobius"/>
    </source>
</evidence>
<accession>A0ABN1FTE6</accession>